<feature type="compositionally biased region" description="Low complexity" evidence="1">
    <location>
        <begin position="1"/>
        <end position="17"/>
    </location>
</feature>
<comment type="caution">
    <text evidence="2">The sequence shown here is derived from an EMBL/GenBank/DDBJ whole genome shotgun (WGS) entry which is preliminary data.</text>
</comment>
<feature type="region of interest" description="Disordered" evidence="1">
    <location>
        <begin position="1"/>
        <end position="20"/>
    </location>
</feature>
<dbReference type="Proteomes" id="UP001642720">
    <property type="component" value="Unassembled WGS sequence"/>
</dbReference>
<proteinExistence type="predicted"/>
<accession>A0ABY2H624</accession>
<evidence type="ECO:0000256" key="1">
    <source>
        <dbReference type="SAM" id="MobiDB-lite"/>
    </source>
</evidence>
<reference evidence="2 3" key="1">
    <citation type="submission" date="2018-01" db="EMBL/GenBank/DDBJ databases">
        <title>Genome characterization of the sugarcane-associated fungus Trichoderma ghanense CCMA-1212 and their application in lignocelulose bioconversion.</title>
        <authorList>
            <person name="Steindorff A.S."/>
            <person name="Mendes T.D."/>
            <person name="Vilela E.S.D."/>
            <person name="Rodrigues D.S."/>
            <person name="Formighieri E.F."/>
            <person name="Melo I.S."/>
            <person name="Favaro L.C.L."/>
        </authorList>
    </citation>
    <scope>NUCLEOTIDE SEQUENCE [LARGE SCALE GENOMIC DNA]</scope>
    <source>
        <strain evidence="2 3">CCMA-1212</strain>
    </source>
</reference>
<dbReference type="EMBL" id="PPTA01000005">
    <property type="protein sequence ID" value="TFB03683.1"/>
    <property type="molecule type" value="Genomic_DNA"/>
</dbReference>
<evidence type="ECO:0000313" key="3">
    <source>
        <dbReference type="Proteomes" id="UP001642720"/>
    </source>
</evidence>
<keyword evidence="3" id="KW-1185">Reference proteome</keyword>
<sequence length="64" mass="6836">MISSSFHLASSPSPLSAKQPSCPVAALLHTRDAHSLSECVCRQAWGVWPELKLGQRGAAPLDTH</sequence>
<dbReference type="RefSeq" id="XP_073559884.1">
    <property type="nucleotide sequence ID" value="XM_073702124.1"/>
</dbReference>
<name>A0ABY2H624_9HYPO</name>
<gene>
    <name evidence="2" type="ORF">CCMA1212_004835</name>
</gene>
<protein>
    <submittedName>
        <fullName evidence="2">Uncharacterized protein</fullName>
    </submittedName>
</protein>
<evidence type="ECO:0000313" key="2">
    <source>
        <dbReference type="EMBL" id="TFB03683.1"/>
    </source>
</evidence>
<dbReference type="GeneID" id="300576574"/>
<organism evidence="2 3">
    <name type="scientific">Trichoderma ghanense</name>
    <dbReference type="NCBI Taxonomy" id="65468"/>
    <lineage>
        <taxon>Eukaryota</taxon>
        <taxon>Fungi</taxon>
        <taxon>Dikarya</taxon>
        <taxon>Ascomycota</taxon>
        <taxon>Pezizomycotina</taxon>
        <taxon>Sordariomycetes</taxon>
        <taxon>Hypocreomycetidae</taxon>
        <taxon>Hypocreales</taxon>
        <taxon>Hypocreaceae</taxon>
        <taxon>Trichoderma</taxon>
    </lineage>
</organism>